<feature type="compositionally biased region" description="Pro residues" evidence="1">
    <location>
        <begin position="45"/>
        <end position="59"/>
    </location>
</feature>
<keyword evidence="2" id="KW-1133">Transmembrane helix</keyword>
<name>A0A1W0W236_SORBI</name>
<reference evidence="3 4" key="1">
    <citation type="journal article" date="2009" name="Nature">
        <title>The Sorghum bicolor genome and the diversification of grasses.</title>
        <authorList>
            <person name="Paterson A.H."/>
            <person name="Bowers J.E."/>
            <person name="Bruggmann R."/>
            <person name="Dubchak I."/>
            <person name="Grimwood J."/>
            <person name="Gundlach H."/>
            <person name="Haberer G."/>
            <person name="Hellsten U."/>
            <person name="Mitros T."/>
            <person name="Poliakov A."/>
            <person name="Schmutz J."/>
            <person name="Spannagl M."/>
            <person name="Tang H."/>
            <person name="Wang X."/>
            <person name="Wicker T."/>
            <person name="Bharti A.K."/>
            <person name="Chapman J."/>
            <person name="Feltus F.A."/>
            <person name="Gowik U."/>
            <person name="Grigoriev I.V."/>
            <person name="Lyons E."/>
            <person name="Maher C.A."/>
            <person name="Martis M."/>
            <person name="Narechania A."/>
            <person name="Otillar R.P."/>
            <person name="Penning B.W."/>
            <person name="Salamov A.A."/>
            <person name="Wang Y."/>
            <person name="Zhang L."/>
            <person name="Carpita N.C."/>
            <person name="Freeling M."/>
            <person name="Gingle A.R."/>
            <person name="Hash C.T."/>
            <person name="Keller B."/>
            <person name="Klein P."/>
            <person name="Kresovich S."/>
            <person name="McCann M.C."/>
            <person name="Ming R."/>
            <person name="Peterson D.G."/>
            <person name="Mehboob-ur-Rahman"/>
            <person name="Ware D."/>
            <person name="Westhoff P."/>
            <person name="Mayer K.F."/>
            <person name="Messing J."/>
            <person name="Rokhsar D.S."/>
        </authorList>
    </citation>
    <scope>NUCLEOTIDE SEQUENCE [LARGE SCALE GENOMIC DNA]</scope>
    <source>
        <strain evidence="4">cv. BTx623</strain>
    </source>
</reference>
<organism evidence="3 4">
    <name type="scientific">Sorghum bicolor</name>
    <name type="common">Sorghum</name>
    <name type="synonym">Sorghum vulgare</name>
    <dbReference type="NCBI Taxonomy" id="4558"/>
    <lineage>
        <taxon>Eukaryota</taxon>
        <taxon>Viridiplantae</taxon>
        <taxon>Streptophyta</taxon>
        <taxon>Embryophyta</taxon>
        <taxon>Tracheophyta</taxon>
        <taxon>Spermatophyta</taxon>
        <taxon>Magnoliopsida</taxon>
        <taxon>Liliopsida</taxon>
        <taxon>Poales</taxon>
        <taxon>Poaceae</taxon>
        <taxon>PACMAD clade</taxon>
        <taxon>Panicoideae</taxon>
        <taxon>Andropogonodae</taxon>
        <taxon>Andropogoneae</taxon>
        <taxon>Sorghinae</taxon>
        <taxon>Sorghum</taxon>
    </lineage>
</organism>
<feature type="region of interest" description="Disordered" evidence="1">
    <location>
        <begin position="450"/>
        <end position="474"/>
    </location>
</feature>
<proteinExistence type="predicted"/>
<dbReference type="InParanoid" id="A0A1W0W236"/>
<evidence type="ECO:0000256" key="2">
    <source>
        <dbReference type="SAM" id="Phobius"/>
    </source>
</evidence>
<evidence type="ECO:0000256" key="1">
    <source>
        <dbReference type="SAM" id="MobiDB-lite"/>
    </source>
</evidence>
<accession>A0A1W0W236</accession>
<dbReference type="Proteomes" id="UP000000768">
    <property type="component" value="Chromosome 2"/>
</dbReference>
<dbReference type="AlphaFoldDB" id="A0A1W0W236"/>
<feature type="transmembrane region" description="Helical" evidence="2">
    <location>
        <begin position="531"/>
        <end position="553"/>
    </location>
</feature>
<keyword evidence="4" id="KW-1185">Reference proteome</keyword>
<keyword evidence="2" id="KW-0472">Membrane</keyword>
<protein>
    <submittedName>
        <fullName evidence="3">Uncharacterized protein</fullName>
    </submittedName>
</protein>
<feature type="compositionally biased region" description="Polar residues" evidence="1">
    <location>
        <begin position="94"/>
        <end position="105"/>
    </location>
</feature>
<evidence type="ECO:0000313" key="4">
    <source>
        <dbReference type="Proteomes" id="UP000000768"/>
    </source>
</evidence>
<dbReference type="EMBL" id="CM000761">
    <property type="protein sequence ID" value="OQU88432.1"/>
    <property type="molecule type" value="Genomic_DNA"/>
</dbReference>
<dbReference type="Gramene" id="OQU88432">
    <property type="protein sequence ID" value="OQU88432"/>
    <property type="gene ID" value="SORBI_3002G032100"/>
</dbReference>
<feature type="region of interest" description="Disordered" evidence="1">
    <location>
        <begin position="42"/>
        <end position="105"/>
    </location>
</feature>
<feature type="compositionally biased region" description="Low complexity" evidence="1">
    <location>
        <begin position="84"/>
        <end position="93"/>
    </location>
</feature>
<reference evidence="4" key="2">
    <citation type="journal article" date="2018" name="Plant J.">
        <title>The Sorghum bicolor reference genome: improved assembly, gene annotations, a transcriptome atlas, and signatures of genome organization.</title>
        <authorList>
            <person name="McCormick R.F."/>
            <person name="Truong S.K."/>
            <person name="Sreedasyam A."/>
            <person name="Jenkins J."/>
            <person name="Shu S."/>
            <person name="Sims D."/>
            <person name="Kennedy M."/>
            <person name="Amirebrahimi M."/>
            <person name="Weers B.D."/>
            <person name="McKinley B."/>
            <person name="Mattison A."/>
            <person name="Morishige D.T."/>
            <person name="Grimwood J."/>
            <person name="Schmutz J."/>
            <person name="Mullet J.E."/>
        </authorList>
    </citation>
    <scope>NUCLEOTIDE SEQUENCE [LARGE SCALE GENOMIC DNA]</scope>
    <source>
        <strain evidence="4">cv. BTx623</strain>
    </source>
</reference>
<gene>
    <name evidence="3" type="ORF">SORBI_3002G032100</name>
</gene>
<evidence type="ECO:0000313" key="3">
    <source>
        <dbReference type="EMBL" id="OQU88432.1"/>
    </source>
</evidence>
<keyword evidence="2" id="KW-0812">Transmembrane</keyword>
<sequence>MHCRTSPLPFASASFALTTHSPLGLSKPIVIGNGEGRRKTLPALIPLPPPSFTPPPKTPLPRRKPHPETWPECSSSWLAPPRPTTAAASSITPQNPTGSSRTPTPLQLLSRAAGKQSRRAATLSPRAATFLAPPLERPIAAAILPGAPRLLAPVLQRFVFAPLLPDGSDDHARVRAGEADTVAGSVAPNRSRLALAILITTTGAKGGGFPFSVGHRDAQEPGGAAEGGGDYTHLVVVGVDSAHYCGAMLCVEDAALGPCGAAFLAPPLERPISLPSGSDDHVWVRAREADTVAGGAAPNRSCLALAVPITTGAQGSGFAFAMGGGDSAFLVVDSAYGTNGDYGGAMLCVEDAALGPRGAAFLGPPLECPMAAAAAAAILSASRVLLVPTHPRLFVALLLPAAGSNGLEGPKTENRARVGAKEAAAVAGAAPNGSRFCTIPTVLGITGRRGYSSTAGGNEKSGGQKSGGDDESLKPRLQNQSKIMAKLAKLQFHVRRIETCVYLHVKFSLLVRREMELESEKLKNQVRLLPLYFFGWLLVGIILGCYLVMEVVAPHVAEVASKKFIKLAEELKNMANDVDEDKVKKMAKELTEVITNTMIDCVGGQVKNSILESLKFWKWGRKQ</sequence>